<gene>
    <name evidence="1" type="ORF">lpari_02426</name>
</gene>
<keyword evidence="2" id="KW-1185">Reference proteome</keyword>
<reference evidence="1 2" key="1">
    <citation type="submission" date="2016-02" db="EMBL/GenBank/DDBJ databases">
        <title>Secondary metabolites in Legionella.</title>
        <authorList>
            <person name="Tobias N.J."/>
            <person name="Bode H.B."/>
        </authorList>
    </citation>
    <scope>NUCLEOTIDE SEQUENCE [LARGE SCALE GENOMIC DNA]</scope>
    <source>
        <strain evidence="1 2">DSM 19216</strain>
    </source>
</reference>
<comment type="caution">
    <text evidence="1">The sequence shown here is derived from an EMBL/GenBank/DDBJ whole genome shotgun (WGS) entry which is preliminary data.</text>
</comment>
<proteinExistence type="predicted"/>
<protein>
    <submittedName>
        <fullName evidence="1">Uncharacterized protein</fullName>
    </submittedName>
</protein>
<evidence type="ECO:0000313" key="1">
    <source>
        <dbReference type="EMBL" id="OEH46558.1"/>
    </source>
</evidence>
<dbReference type="PATRIC" id="fig|45071.7.peg.2590"/>
<organism evidence="1 2">
    <name type="scientific">Legionella parisiensis</name>
    <dbReference type="NCBI Taxonomy" id="45071"/>
    <lineage>
        <taxon>Bacteria</taxon>
        <taxon>Pseudomonadati</taxon>
        <taxon>Pseudomonadota</taxon>
        <taxon>Gammaproteobacteria</taxon>
        <taxon>Legionellales</taxon>
        <taxon>Legionellaceae</taxon>
        <taxon>Legionella</taxon>
    </lineage>
</organism>
<sequence length="39" mass="3792">MVLELLESNSAISAGGDAFNIGNDASSSMATACTGLTTA</sequence>
<dbReference type="AlphaFoldDB" id="A0A1E5JR81"/>
<name>A0A1E5JR81_9GAMM</name>
<dbReference type="Proteomes" id="UP000095229">
    <property type="component" value="Unassembled WGS sequence"/>
</dbReference>
<evidence type="ECO:0000313" key="2">
    <source>
        <dbReference type="Proteomes" id="UP000095229"/>
    </source>
</evidence>
<dbReference type="EMBL" id="LSOG01000065">
    <property type="protein sequence ID" value="OEH46558.1"/>
    <property type="molecule type" value="Genomic_DNA"/>
</dbReference>
<accession>A0A1E5JR81</accession>